<accession>A0A318TUC5</accession>
<reference evidence="2 3" key="1">
    <citation type="submission" date="2018-06" db="EMBL/GenBank/DDBJ databases">
        <title>Genomic Encyclopedia of Type Strains, Phase III (KMG-III): the genomes of soil and plant-associated and newly described type strains.</title>
        <authorList>
            <person name="Whitman W."/>
        </authorList>
    </citation>
    <scope>NUCLEOTIDE SEQUENCE [LARGE SCALE GENOMIC DNA]</scope>
    <source>
        <strain evidence="2 3">JA737</strain>
    </source>
</reference>
<evidence type="ECO:0000313" key="2">
    <source>
        <dbReference type="EMBL" id="PYF07457.1"/>
    </source>
</evidence>
<comment type="caution">
    <text evidence="2">The sequence shown here is derived from an EMBL/GenBank/DDBJ whole genome shotgun (WGS) entry which is preliminary data.</text>
</comment>
<evidence type="ECO:0000313" key="3">
    <source>
        <dbReference type="Proteomes" id="UP000247727"/>
    </source>
</evidence>
<dbReference type="RefSeq" id="WP_110806843.1">
    <property type="nucleotide sequence ID" value="NZ_QJTK01000017.1"/>
</dbReference>
<gene>
    <name evidence="2" type="ORF">C8J30_1178</name>
</gene>
<dbReference type="EMBL" id="QJTK01000017">
    <property type="protein sequence ID" value="PYF07457.1"/>
    <property type="molecule type" value="Genomic_DNA"/>
</dbReference>
<dbReference type="AlphaFoldDB" id="A0A318TUC5"/>
<dbReference type="Proteomes" id="UP000247727">
    <property type="component" value="Unassembled WGS sequence"/>
</dbReference>
<dbReference type="OrthoDB" id="7830278at2"/>
<keyword evidence="3" id="KW-1185">Reference proteome</keyword>
<proteinExistence type="predicted"/>
<organism evidence="2 3">
    <name type="scientific">Rhodobacter viridis</name>
    <dbReference type="NCBI Taxonomy" id="1054202"/>
    <lineage>
        <taxon>Bacteria</taxon>
        <taxon>Pseudomonadati</taxon>
        <taxon>Pseudomonadota</taxon>
        <taxon>Alphaproteobacteria</taxon>
        <taxon>Rhodobacterales</taxon>
        <taxon>Rhodobacter group</taxon>
        <taxon>Rhodobacter</taxon>
    </lineage>
</organism>
<sequence>MRELLTLAPGILTLTFVQPEGMLADAVIRPVVPAESLGQLTLMFEAGNASGTLSRPGEICIIRCNRESRLAVDITAASGEGKPVGGLELVYLSQDNCAKCDRIDALVRRQDGRISAVQFGEPAPTRGSDAPITGLCLALPPGQARLRVQDMVSGRIAAPGNWLHAARGNHPFTDLKIWVEQRKEPQVLRITADFAQAGRIEAEGTVLRLRGNGTDDPLLRIGLALLPESPVSGGSMTAATEQRGARKYKVYGAPKPSRKNNL</sequence>
<protein>
    <submittedName>
        <fullName evidence="2">Uncharacterized protein</fullName>
    </submittedName>
</protein>
<evidence type="ECO:0000256" key="1">
    <source>
        <dbReference type="SAM" id="MobiDB-lite"/>
    </source>
</evidence>
<name>A0A318TUC5_9RHOB</name>
<feature type="region of interest" description="Disordered" evidence="1">
    <location>
        <begin position="231"/>
        <end position="262"/>
    </location>
</feature>